<evidence type="ECO:0000313" key="1">
    <source>
        <dbReference type="EMBL" id="MEK0185149.1"/>
    </source>
</evidence>
<organism evidence="1 2">
    <name type="scientific">Microcoleus anatoxicus PTRS2</name>
    <dbReference type="NCBI Taxonomy" id="2705321"/>
    <lineage>
        <taxon>Bacteria</taxon>
        <taxon>Bacillati</taxon>
        <taxon>Cyanobacteriota</taxon>
        <taxon>Cyanophyceae</taxon>
        <taxon>Oscillatoriophycideae</taxon>
        <taxon>Oscillatoriales</taxon>
        <taxon>Microcoleaceae</taxon>
        <taxon>Microcoleus</taxon>
        <taxon>Microcoleus anatoxicus</taxon>
    </lineage>
</organism>
<proteinExistence type="predicted"/>
<sequence length="636" mass="68639">MTSSGARCDFDHNSLEGWQEKSGFRRSQKCLGILSVALSRTLNVYNQQVKYLRQTMEPTHKDLLQQIAGLSETYPSLADRLAHSAKQLQQSGLPPSENLLQEMVSYSRNFSVVQKQALELSNSTLVPGEITSLQEIQNLVQTISASEGKAEIRSQALTAIDRVLAIAHREQSDFGPLQSVHSKARELQRAIAESTPTQLHSDAESLVSGKHPVAAVLTLVEQQDKLNDEQWVILEEIVSAAFGKQIAVAISRGKLTVNETQIAPKIAAPATVKPVPAAVAEPLPEVIVIPSGKVAPPKQVAVMPEIKILESPAPSAPMHEVIIVPSMEMPKSLQTKGSGNIVFGAPTGASPAPVEGAVGLKVLVHIQGIGDRTFASQQYAGTKAQGRRVEGFQVNLDPAIPGLKVEYMAHVEGVGDTPWLSEQELAGFRGKGKRIEGFALRLSGDQASKYDIFYNAHIQNIGDTKVASNGEYCGTRGKALRVEGITVWVVPSAKAQPAQPVSLKVLTHIQGIGDRTFSDREYAGTRAQKRRVEGFQIKIDPPVAGLKLQYMAHVEGVGDTAWIEEGELAGFRGKAKRIEGFAVRLTGAEADKYNVLYTAHIQNIGDTPTTSNGQYCGSRGKGLRVEGLTVWVDAKA</sequence>
<keyword evidence="2" id="KW-1185">Reference proteome</keyword>
<protein>
    <submittedName>
        <fullName evidence="1">Uncharacterized protein</fullName>
    </submittedName>
</protein>
<dbReference type="Pfam" id="PF07538">
    <property type="entry name" value="ChW"/>
    <property type="match status" value="6"/>
</dbReference>
<dbReference type="Proteomes" id="UP001384579">
    <property type="component" value="Unassembled WGS sequence"/>
</dbReference>
<dbReference type="SMART" id="SM00728">
    <property type="entry name" value="ChW"/>
    <property type="match status" value="6"/>
</dbReference>
<name>A0ABU8YL64_9CYAN</name>
<gene>
    <name evidence="1" type="ORF">WMG39_09785</name>
</gene>
<dbReference type="InterPro" id="IPR006637">
    <property type="entry name" value="ChW"/>
</dbReference>
<reference evidence="1 2" key="1">
    <citation type="journal article" date="2020" name="Harmful Algae">
        <title>Molecular and morphological characterization of a novel dihydroanatoxin-a producing Microcoleus species (cyanobacteria) from the Russian River, California, USA.</title>
        <authorList>
            <person name="Conklin K.Y."/>
            <person name="Stancheva R."/>
            <person name="Otten T.G."/>
            <person name="Fadness R."/>
            <person name="Boyer G.L."/>
            <person name="Read B."/>
            <person name="Zhang X."/>
            <person name="Sheath R.G."/>
        </authorList>
    </citation>
    <scope>NUCLEOTIDE SEQUENCE [LARGE SCALE GENOMIC DNA]</scope>
    <source>
        <strain evidence="1 2">PTRS2</strain>
    </source>
</reference>
<dbReference type="RefSeq" id="WP_340518769.1">
    <property type="nucleotide sequence ID" value="NZ_JBBLXS010000097.1"/>
</dbReference>
<accession>A0ABU8YL64</accession>
<evidence type="ECO:0000313" key="2">
    <source>
        <dbReference type="Proteomes" id="UP001384579"/>
    </source>
</evidence>
<comment type="caution">
    <text evidence="1">The sequence shown here is derived from an EMBL/GenBank/DDBJ whole genome shotgun (WGS) entry which is preliminary data.</text>
</comment>
<dbReference type="EMBL" id="JBBLXS010000097">
    <property type="protein sequence ID" value="MEK0185149.1"/>
    <property type="molecule type" value="Genomic_DNA"/>
</dbReference>